<organism evidence="1 2">
    <name type="scientific">Argiope bruennichi</name>
    <name type="common">Wasp spider</name>
    <name type="synonym">Aranea bruennichi</name>
    <dbReference type="NCBI Taxonomy" id="94029"/>
    <lineage>
        <taxon>Eukaryota</taxon>
        <taxon>Metazoa</taxon>
        <taxon>Ecdysozoa</taxon>
        <taxon>Arthropoda</taxon>
        <taxon>Chelicerata</taxon>
        <taxon>Arachnida</taxon>
        <taxon>Araneae</taxon>
        <taxon>Araneomorphae</taxon>
        <taxon>Entelegynae</taxon>
        <taxon>Araneoidea</taxon>
        <taxon>Araneidae</taxon>
        <taxon>Argiope</taxon>
    </lineage>
</organism>
<proteinExistence type="predicted"/>
<dbReference type="Proteomes" id="UP000807504">
    <property type="component" value="Unassembled WGS sequence"/>
</dbReference>
<protein>
    <submittedName>
        <fullName evidence="1">Uncharacterized protein</fullName>
    </submittedName>
</protein>
<dbReference type="AlphaFoldDB" id="A0A8T0EHG1"/>
<dbReference type="EMBL" id="JABXBU010002227">
    <property type="protein sequence ID" value="KAF8773327.1"/>
    <property type="molecule type" value="Genomic_DNA"/>
</dbReference>
<reference evidence="1" key="1">
    <citation type="journal article" date="2020" name="bioRxiv">
        <title>Chromosome-level reference genome of the European wasp spider Argiope bruennichi: a resource for studies on range expansion and evolutionary adaptation.</title>
        <authorList>
            <person name="Sheffer M.M."/>
            <person name="Hoppe A."/>
            <person name="Krehenwinkel H."/>
            <person name="Uhl G."/>
            <person name="Kuss A.W."/>
            <person name="Jensen L."/>
            <person name="Jensen C."/>
            <person name="Gillespie R.G."/>
            <person name="Hoff K.J."/>
            <person name="Prost S."/>
        </authorList>
    </citation>
    <scope>NUCLEOTIDE SEQUENCE</scope>
</reference>
<sequence length="86" mass="9653">MNINRLREDMERHISLENADKHEIYKHSEKSLSELALTKLNTTSETLIITSTPNKSGTIPEKLQVNTVTMITGESVSSDYAHLPSL</sequence>
<name>A0A8T0EHG1_ARGBR</name>
<reference evidence="1" key="2">
    <citation type="submission" date="2020-06" db="EMBL/GenBank/DDBJ databases">
        <authorList>
            <person name="Sheffer M."/>
        </authorList>
    </citation>
    <scope>NUCLEOTIDE SEQUENCE</scope>
</reference>
<evidence type="ECO:0000313" key="2">
    <source>
        <dbReference type="Proteomes" id="UP000807504"/>
    </source>
</evidence>
<keyword evidence="2" id="KW-1185">Reference proteome</keyword>
<evidence type="ECO:0000313" key="1">
    <source>
        <dbReference type="EMBL" id="KAF8773327.1"/>
    </source>
</evidence>
<accession>A0A8T0EHG1</accession>
<comment type="caution">
    <text evidence="1">The sequence shown here is derived from an EMBL/GenBank/DDBJ whole genome shotgun (WGS) entry which is preliminary data.</text>
</comment>
<gene>
    <name evidence="1" type="ORF">HNY73_015998</name>
</gene>